<organism evidence="2 3">
    <name type="scientific">Vibrio nigripulchritudo SOn1</name>
    <dbReference type="NCBI Taxonomy" id="1238450"/>
    <lineage>
        <taxon>Bacteria</taxon>
        <taxon>Pseudomonadati</taxon>
        <taxon>Pseudomonadota</taxon>
        <taxon>Gammaproteobacteria</taxon>
        <taxon>Vibrionales</taxon>
        <taxon>Vibrionaceae</taxon>
        <taxon>Vibrio</taxon>
    </lineage>
</organism>
<comment type="caution">
    <text evidence="2">The sequence shown here is derived from an EMBL/GenBank/DDBJ whole genome shotgun (WGS) entry which is preliminary data.</text>
</comment>
<keyword evidence="1" id="KW-0812">Transmembrane</keyword>
<reference evidence="2 3" key="1">
    <citation type="journal article" date="2013" name="ISME J.">
        <title>Comparative genomics of pathogenic lineages of Vibrio nigripulchritudo identifies virulence-associated traits.</title>
        <authorList>
            <person name="Goudenege D."/>
            <person name="Labreuche Y."/>
            <person name="Krin E."/>
            <person name="Ansquer D."/>
            <person name="Mangenot S."/>
            <person name="Calteau A."/>
            <person name="Medigue C."/>
            <person name="Mazel D."/>
            <person name="Polz M.F."/>
            <person name="Le Roux F."/>
        </authorList>
    </citation>
    <scope>NUCLEOTIDE SEQUENCE [LARGE SCALE GENOMIC DNA]</scope>
    <source>
        <strain evidence="2 3">SOn1</strain>
    </source>
</reference>
<keyword evidence="1" id="KW-1133">Transmembrane helix</keyword>
<keyword evidence="1" id="KW-0472">Membrane</keyword>
<proteinExistence type="predicted"/>
<feature type="transmembrane region" description="Helical" evidence="1">
    <location>
        <begin position="204"/>
        <end position="226"/>
    </location>
</feature>
<dbReference type="Proteomes" id="UP000018211">
    <property type="component" value="Unassembled WGS sequence"/>
</dbReference>
<feature type="transmembrane region" description="Helical" evidence="1">
    <location>
        <begin position="20"/>
        <end position="37"/>
    </location>
</feature>
<evidence type="ECO:0000313" key="3">
    <source>
        <dbReference type="Proteomes" id="UP000018211"/>
    </source>
</evidence>
<gene>
    <name evidence="2" type="ORF">VIBNISOn1_1300020</name>
</gene>
<sequence>MTPSDNSKTSRLKHPLSQRASALVIAISIVFMISGVVNQGFSRFTFAIPFAITFIFAIRQFSHLTKAVITVPTLLVMLTLSLNQGKSKLFYPWIGNGFIASCGWSIVEDSSSPWGSNILSLEHESEFINGQEGRKVRPLPCGSILVLEEVKVRHPELSELYYPVFATSKGEKVTFSHWAFNKAMKSNTLINDGIKVENGFQSKWSLYLGKLMMWPMIPLIPLWVILPF</sequence>
<protein>
    <submittedName>
        <fullName evidence="2">Uncharacterized protein</fullName>
    </submittedName>
</protein>
<dbReference type="AlphaFoldDB" id="A0AAV2VK00"/>
<name>A0AAV2VK00_9VIBR</name>
<dbReference type="RefSeq" id="WP_022610610.1">
    <property type="nucleotide sequence ID" value="NZ_LK391965.1"/>
</dbReference>
<feature type="transmembrane region" description="Helical" evidence="1">
    <location>
        <begin position="44"/>
        <end position="61"/>
    </location>
</feature>
<dbReference type="EMBL" id="CAOF01000036">
    <property type="protein sequence ID" value="CCO44953.1"/>
    <property type="molecule type" value="Genomic_DNA"/>
</dbReference>
<evidence type="ECO:0000313" key="2">
    <source>
        <dbReference type="EMBL" id="CCO44953.1"/>
    </source>
</evidence>
<evidence type="ECO:0000256" key="1">
    <source>
        <dbReference type="SAM" id="Phobius"/>
    </source>
</evidence>
<accession>A0AAV2VK00</accession>